<dbReference type="InterPro" id="IPR005490">
    <property type="entry name" value="LD_TPept_cat_dom"/>
</dbReference>
<organism evidence="10 11">
    <name type="scientific">Rhodovulum steppense</name>
    <dbReference type="NCBI Taxonomy" id="540251"/>
    <lineage>
        <taxon>Bacteria</taxon>
        <taxon>Pseudomonadati</taxon>
        <taxon>Pseudomonadota</taxon>
        <taxon>Alphaproteobacteria</taxon>
        <taxon>Rhodobacterales</taxon>
        <taxon>Paracoccaceae</taxon>
        <taxon>Rhodovulum</taxon>
    </lineage>
</organism>
<dbReference type="PANTHER" id="PTHR41533">
    <property type="entry name" value="L,D-TRANSPEPTIDASE HI_1667-RELATED"/>
    <property type="match status" value="1"/>
</dbReference>
<evidence type="ECO:0000256" key="7">
    <source>
        <dbReference type="PROSITE-ProRule" id="PRU01373"/>
    </source>
</evidence>
<feature type="domain" description="L,D-TPase catalytic" evidence="9">
    <location>
        <begin position="295"/>
        <end position="471"/>
    </location>
</feature>
<dbReference type="GO" id="GO:0008360">
    <property type="term" value="P:regulation of cell shape"/>
    <property type="evidence" value="ECO:0007669"/>
    <property type="project" value="UniProtKB-UniRule"/>
</dbReference>
<dbReference type="InterPro" id="IPR052905">
    <property type="entry name" value="LD-transpeptidase_YkuD-like"/>
</dbReference>
<evidence type="ECO:0000256" key="1">
    <source>
        <dbReference type="ARBA" id="ARBA00004752"/>
    </source>
</evidence>
<accession>A0A4R1YTN8</accession>
<keyword evidence="11" id="KW-1185">Reference proteome</keyword>
<dbReference type="PANTHER" id="PTHR41533:SF2">
    <property type="entry name" value="BLR7131 PROTEIN"/>
    <property type="match status" value="1"/>
</dbReference>
<dbReference type="PROSITE" id="PS52029">
    <property type="entry name" value="LD_TPASE"/>
    <property type="match status" value="1"/>
</dbReference>
<comment type="pathway">
    <text evidence="1 7">Cell wall biogenesis; peptidoglycan biosynthesis.</text>
</comment>
<dbReference type="EMBL" id="SLVM01000014">
    <property type="protein sequence ID" value="TCM83424.1"/>
    <property type="molecule type" value="Genomic_DNA"/>
</dbReference>
<dbReference type="Pfam" id="PF20142">
    <property type="entry name" value="Scaffold"/>
    <property type="match status" value="1"/>
</dbReference>
<evidence type="ECO:0000256" key="8">
    <source>
        <dbReference type="SAM" id="SignalP"/>
    </source>
</evidence>
<protein>
    <submittedName>
        <fullName evidence="10">Murein L,D-transpeptidase YcbB/YkuD</fullName>
    </submittedName>
</protein>
<gene>
    <name evidence="10" type="ORF">EV216_11480</name>
</gene>
<name>A0A4R1YTN8_9RHOB</name>
<keyword evidence="5 7" id="KW-0573">Peptidoglycan synthesis</keyword>
<feature type="signal peptide" evidence="8">
    <location>
        <begin position="1"/>
        <end position="29"/>
    </location>
</feature>
<proteinExistence type="inferred from homology"/>
<dbReference type="Gene3D" id="1.10.101.10">
    <property type="entry name" value="PGBD-like superfamily/PGBD"/>
    <property type="match status" value="1"/>
</dbReference>
<dbReference type="Proteomes" id="UP000295277">
    <property type="component" value="Unassembled WGS sequence"/>
</dbReference>
<comment type="similarity">
    <text evidence="2">Belongs to the YkuD family.</text>
</comment>
<evidence type="ECO:0000313" key="11">
    <source>
        <dbReference type="Proteomes" id="UP000295277"/>
    </source>
</evidence>
<dbReference type="GO" id="GO:0009252">
    <property type="term" value="P:peptidoglycan biosynthetic process"/>
    <property type="evidence" value="ECO:0007669"/>
    <property type="project" value="UniProtKB-UniPathway"/>
</dbReference>
<feature type="active site" description="Nucleophile" evidence="7">
    <location>
        <position position="446"/>
    </location>
</feature>
<dbReference type="Pfam" id="PF03734">
    <property type="entry name" value="YkuD"/>
    <property type="match status" value="1"/>
</dbReference>
<dbReference type="Pfam" id="PF01471">
    <property type="entry name" value="PG_binding_1"/>
    <property type="match status" value="1"/>
</dbReference>
<evidence type="ECO:0000256" key="2">
    <source>
        <dbReference type="ARBA" id="ARBA00005992"/>
    </source>
</evidence>
<dbReference type="InterPro" id="IPR045380">
    <property type="entry name" value="LD_TPept_scaffold_dom"/>
</dbReference>
<dbReference type="RefSeq" id="WP_207893997.1">
    <property type="nucleotide sequence ID" value="NZ_SLVM01000014.1"/>
</dbReference>
<keyword evidence="3" id="KW-0808">Transferase</keyword>
<feature type="chain" id="PRO_5020707291" evidence="8">
    <location>
        <begin position="30"/>
        <end position="535"/>
    </location>
</feature>
<evidence type="ECO:0000256" key="5">
    <source>
        <dbReference type="ARBA" id="ARBA00022984"/>
    </source>
</evidence>
<dbReference type="InterPro" id="IPR036366">
    <property type="entry name" value="PGBDSf"/>
</dbReference>
<reference evidence="10 11" key="1">
    <citation type="submission" date="2019-03" db="EMBL/GenBank/DDBJ databases">
        <title>Genomic Encyclopedia of Type Strains, Phase IV (KMG-IV): sequencing the most valuable type-strain genomes for metagenomic binning, comparative biology and taxonomic classification.</title>
        <authorList>
            <person name="Goeker M."/>
        </authorList>
    </citation>
    <scope>NUCLEOTIDE SEQUENCE [LARGE SCALE GENOMIC DNA]</scope>
    <source>
        <strain evidence="10 11">DSM 21153</strain>
    </source>
</reference>
<sequence>MRLVDLRRGMLAAAAAALLGLAGPQPSHAAMDQAAFRQAVAEAASDDAAVAAFYRDRDYAAFWTTAEAAERRAALLTALAQAPDHGLPATRHDPHALIAAFREARTLRDIGRAEVMATRMFLSYARDIGSGVIDPRRVVTDIKRQIDRPDPTDLLAGLAAADNPGAFLRGLAPRSPEYARLLREKTRLERRIAEGGWGPRVPSGTLRPGQTGESVVALRNRMIAMGYLARSAAASYDAALQKAVQAFQFDHGLEPDGVAGAGTVDEINIAPEDRLKSILVAMERERWLGNDRGDRHVLVNITDFHARIIDAGEVVFQTRSVVGKNVNDQRTPEFSDVMDHMVINPSWHVPRSITVKEYLPKMQANPNAHGYLQLVDSRGRVVSRGAVDFSNYTARTFPFALKQPPSQANALGLVKFMFPNPYNIYLHDTPSKSLFAREVRTFSHGCIRLGDPFDFAYALLAAQTDDPKGFFAARLASGRETRVDLEQPLPIHIIYRTAIADPAGGMQYRRDVYGRDAAIFDALQAAGVALAPVRG</sequence>
<evidence type="ECO:0000313" key="10">
    <source>
        <dbReference type="EMBL" id="TCM83424.1"/>
    </source>
</evidence>
<dbReference type="GO" id="GO:0016740">
    <property type="term" value="F:transferase activity"/>
    <property type="evidence" value="ECO:0007669"/>
    <property type="project" value="UniProtKB-KW"/>
</dbReference>
<dbReference type="SUPFAM" id="SSF47090">
    <property type="entry name" value="PGBD-like"/>
    <property type="match status" value="1"/>
</dbReference>
<dbReference type="InterPro" id="IPR036365">
    <property type="entry name" value="PGBD-like_sf"/>
</dbReference>
<dbReference type="Gene3D" id="2.40.440.10">
    <property type="entry name" value="L,D-transpeptidase catalytic domain-like"/>
    <property type="match status" value="1"/>
</dbReference>
<keyword evidence="6 7" id="KW-0961">Cell wall biogenesis/degradation</keyword>
<dbReference type="InterPro" id="IPR038063">
    <property type="entry name" value="Transpep_catalytic_dom"/>
</dbReference>
<dbReference type="UniPathway" id="UPA00219"/>
<feature type="active site" description="Proton donor/acceptor" evidence="7">
    <location>
        <position position="427"/>
    </location>
</feature>
<evidence type="ECO:0000256" key="6">
    <source>
        <dbReference type="ARBA" id="ARBA00023316"/>
    </source>
</evidence>
<comment type="caution">
    <text evidence="10">The sequence shown here is derived from an EMBL/GenBank/DDBJ whole genome shotgun (WGS) entry which is preliminary data.</text>
</comment>
<dbReference type="InterPro" id="IPR002477">
    <property type="entry name" value="Peptidoglycan-bd-like"/>
</dbReference>
<dbReference type="CDD" id="cd16913">
    <property type="entry name" value="YkuD_like"/>
    <property type="match status" value="1"/>
</dbReference>
<dbReference type="GO" id="GO:0071555">
    <property type="term" value="P:cell wall organization"/>
    <property type="evidence" value="ECO:0007669"/>
    <property type="project" value="UniProtKB-UniRule"/>
</dbReference>
<keyword evidence="8" id="KW-0732">Signal</keyword>
<dbReference type="SUPFAM" id="SSF141523">
    <property type="entry name" value="L,D-transpeptidase catalytic domain-like"/>
    <property type="match status" value="1"/>
</dbReference>
<evidence type="ECO:0000256" key="3">
    <source>
        <dbReference type="ARBA" id="ARBA00022679"/>
    </source>
</evidence>
<keyword evidence="4 7" id="KW-0133">Cell shape</keyword>
<dbReference type="AlphaFoldDB" id="A0A4R1YTN8"/>
<evidence type="ECO:0000256" key="4">
    <source>
        <dbReference type="ARBA" id="ARBA00022960"/>
    </source>
</evidence>
<dbReference type="GO" id="GO:0004180">
    <property type="term" value="F:carboxypeptidase activity"/>
    <property type="evidence" value="ECO:0007669"/>
    <property type="project" value="UniProtKB-ARBA"/>
</dbReference>
<evidence type="ECO:0000259" key="9">
    <source>
        <dbReference type="PROSITE" id="PS52029"/>
    </source>
</evidence>